<reference evidence="2" key="1">
    <citation type="journal article" date="2013" name="Environ. Microbiol.">
        <title>Microbiota from the distal guts of lean and obese adolescents exhibit partial functional redundancy besides clear differences in community structure.</title>
        <authorList>
            <person name="Ferrer M."/>
            <person name="Ruiz A."/>
            <person name="Lanza F."/>
            <person name="Haange S.B."/>
            <person name="Oberbach A."/>
            <person name="Till H."/>
            <person name="Bargiela R."/>
            <person name="Campoy C."/>
            <person name="Segura M.T."/>
            <person name="Richter M."/>
            <person name="von Bergen M."/>
            <person name="Seifert J."/>
            <person name="Suarez A."/>
        </authorList>
    </citation>
    <scope>NUCLEOTIDE SEQUENCE</scope>
</reference>
<comment type="caution">
    <text evidence="2">The sequence shown here is derived from an EMBL/GenBank/DDBJ whole genome shotgun (WGS) entry which is preliminary data.</text>
</comment>
<organism evidence="2">
    <name type="scientific">human gut metagenome</name>
    <dbReference type="NCBI Taxonomy" id="408170"/>
    <lineage>
        <taxon>unclassified sequences</taxon>
        <taxon>metagenomes</taxon>
        <taxon>organismal metagenomes</taxon>
    </lineage>
</organism>
<name>K1T1Y4_9ZZZZ</name>
<evidence type="ECO:0000313" key="2">
    <source>
        <dbReference type="EMBL" id="EKC61664.1"/>
    </source>
</evidence>
<feature type="domain" description="Dockerin" evidence="1">
    <location>
        <begin position="131"/>
        <end position="194"/>
    </location>
</feature>
<dbReference type="CDD" id="cd14256">
    <property type="entry name" value="Dockerin_I"/>
    <property type="match status" value="1"/>
</dbReference>
<dbReference type="Gene3D" id="1.10.1330.10">
    <property type="entry name" value="Dockerin domain"/>
    <property type="match status" value="1"/>
</dbReference>
<dbReference type="InterPro" id="IPR016134">
    <property type="entry name" value="Dockerin_dom"/>
</dbReference>
<protein>
    <submittedName>
        <fullName evidence="2">Dockerin type I repeat protein</fullName>
    </submittedName>
</protein>
<accession>K1T1Y4</accession>
<sequence length="194" mass="21549">FKGTKTNALSIRPNTDFDETQFRCAVTGENGDVIYSVSVKVTQKVKARIILDLRTGGLPDDTITIKFDEYTPDGVYNGSYTHETVNSNAKPLYVYYETVPGKYVITVSKPQCVTRVYEANVVKKDVNLVVKITVPYDVNMDGVINVVDATLVQKYIVGLEEFDDYTFKIADTNGDGTISVIDATNIQKKIVNLL</sequence>
<dbReference type="InterPro" id="IPR036439">
    <property type="entry name" value="Dockerin_dom_sf"/>
</dbReference>
<dbReference type="InterPro" id="IPR002105">
    <property type="entry name" value="Dockerin_1_rpt"/>
</dbReference>
<gene>
    <name evidence="2" type="ORF">LEA_12239</name>
</gene>
<dbReference type="GO" id="GO:0000272">
    <property type="term" value="P:polysaccharide catabolic process"/>
    <property type="evidence" value="ECO:0007669"/>
    <property type="project" value="InterPro"/>
</dbReference>
<evidence type="ECO:0000259" key="1">
    <source>
        <dbReference type="PROSITE" id="PS51766"/>
    </source>
</evidence>
<dbReference type="Pfam" id="PF00404">
    <property type="entry name" value="Dockerin_1"/>
    <property type="match status" value="1"/>
</dbReference>
<dbReference type="GO" id="GO:0004553">
    <property type="term" value="F:hydrolase activity, hydrolyzing O-glycosyl compounds"/>
    <property type="evidence" value="ECO:0007669"/>
    <property type="project" value="InterPro"/>
</dbReference>
<dbReference type="SUPFAM" id="SSF63446">
    <property type="entry name" value="Type I dockerin domain"/>
    <property type="match status" value="1"/>
</dbReference>
<dbReference type="EMBL" id="AJWY01008280">
    <property type="protein sequence ID" value="EKC61664.1"/>
    <property type="molecule type" value="Genomic_DNA"/>
</dbReference>
<dbReference type="AlphaFoldDB" id="K1T1Y4"/>
<dbReference type="PROSITE" id="PS51766">
    <property type="entry name" value="DOCKERIN"/>
    <property type="match status" value="1"/>
</dbReference>
<feature type="non-terminal residue" evidence="2">
    <location>
        <position position="1"/>
    </location>
</feature>
<proteinExistence type="predicted"/>